<organism evidence="4 5">
    <name type="scientific">Corticimicrobacter populi</name>
    <dbReference type="NCBI Taxonomy" id="2175229"/>
    <lineage>
        <taxon>Bacteria</taxon>
        <taxon>Pseudomonadati</taxon>
        <taxon>Pseudomonadota</taxon>
        <taxon>Betaproteobacteria</taxon>
        <taxon>Burkholderiales</taxon>
        <taxon>Alcaligenaceae</taxon>
        <taxon>Corticimicrobacter</taxon>
    </lineage>
</organism>
<dbReference type="Proteomes" id="UP000245212">
    <property type="component" value="Unassembled WGS sequence"/>
</dbReference>
<dbReference type="Pfam" id="PF04773">
    <property type="entry name" value="FecR"/>
    <property type="match status" value="1"/>
</dbReference>
<evidence type="ECO:0000256" key="1">
    <source>
        <dbReference type="SAM" id="Phobius"/>
    </source>
</evidence>
<dbReference type="PANTHER" id="PTHR30273:SF2">
    <property type="entry name" value="PROTEIN FECR"/>
    <property type="match status" value="1"/>
</dbReference>
<dbReference type="EMBL" id="QETA01000002">
    <property type="protein sequence ID" value="PWF24183.1"/>
    <property type="molecule type" value="Genomic_DNA"/>
</dbReference>
<proteinExistence type="predicted"/>
<evidence type="ECO:0000313" key="4">
    <source>
        <dbReference type="EMBL" id="PWF24183.1"/>
    </source>
</evidence>
<evidence type="ECO:0000313" key="5">
    <source>
        <dbReference type="Proteomes" id="UP000245212"/>
    </source>
</evidence>
<feature type="transmembrane region" description="Helical" evidence="1">
    <location>
        <begin position="97"/>
        <end position="115"/>
    </location>
</feature>
<comment type="caution">
    <text evidence="4">The sequence shown here is derived from an EMBL/GenBank/DDBJ whole genome shotgun (WGS) entry which is preliminary data.</text>
</comment>
<keyword evidence="5" id="KW-1185">Reference proteome</keyword>
<sequence>MPHRMPASPTRTTDEDSAIEWMVELRAGDITPDTHQAFQRWLDARPEHRQAWQRLGGALEYAFGDLPQVPRQAGLDAGTVEATLRQAEQHRHQRRRLLRNALILAGTGIGLGWLVPRTALQLGLAPDLLADLHTGTGERRRYTLPDGSLLTLDARSSVDLIFDATLRLVRLRQGQLIVSVQPGQTAPFIVETAQGQAQALGTRYLVRQESDLTRVDVLAHRVAVRLRDHEASQILEAGQGILMRAQTFERLPESGTQQPDAWLHGQFIAHDRPLSDVIDALRPYHRGLLRLSPQAAALRVTGNYSLDHPRATLTALAETLPLDIKTYANDWIIQIDTNLS</sequence>
<keyword evidence="1" id="KW-0812">Transmembrane</keyword>
<dbReference type="PANTHER" id="PTHR30273">
    <property type="entry name" value="PERIPLASMIC SIGNAL SENSOR AND SIGMA FACTOR ACTIVATOR FECR-RELATED"/>
    <property type="match status" value="1"/>
</dbReference>
<reference evidence="5" key="1">
    <citation type="submission" date="2018-05" db="EMBL/GenBank/DDBJ databases">
        <authorList>
            <person name="Li Y."/>
        </authorList>
    </citation>
    <scope>NUCLEOTIDE SEQUENCE [LARGE SCALE GENOMIC DNA]</scope>
    <source>
        <strain evidence="5">3d-2-2</strain>
    </source>
</reference>
<gene>
    <name evidence="4" type="ORF">DD235_07775</name>
</gene>
<dbReference type="PIRSF" id="PIRSF018266">
    <property type="entry name" value="FecR"/>
    <property type="match status" value="1"/>
</dbReference>
<protein>
    <submittedName>
        <fullName evidence="4">Iron dicitrate transport regulator FecR</fullName>
    </submittedName>
</protein>
<dbReference type="Gene3D" id="3.55.50.30">
    <property type="match status" value="1"/>
</dbReference>
<dbReference type="InterPro" id="IPR006860">
    <property type="entry name" value="FecR"/>
</dbReference>
<dbReference type="AlphaFoldDB" id="A0A2V1K4A2"/>
<evidence type="ECO:0000259" key="3">
    <source>
        <dbReference type="Pfam" id="PF16220"/>
    </source>
</evidence>
<feature type="domain" description="FecR protein" evidence="2">
    <location>
        <begin position="131"/>
        <end position="221"/>
    </location>
</feature>
<dbReference type="Gene3D" id="2.60.120.1440">
    <property type="match status" value="1"/>
</dbReference>
<dbReference type="InterPro" id="IPR032623">
    <property type="entry name" value="FecR_N"/>
</dbReference>
<accession>A0A2V1K4A2</accession>
<name>A0A2V1K4A2_9BURK</name>
<dbReference type="GO" id="GO:0016989">
    <property type="term" value="F:sigma factor antagonist activity"/>
    <property type="evidence" value="ECO:0007669"/>
    <property type="project" value="TreeGrafter"/>
</dbReference>
<feature type="domain" description="FecR N-terminal" evidence="3">
    <location>
        <begin position="17"/>
        <end position="55"/>
    </location>
</feature>
<dbReference type="InterPro" id="IPR012373">
    <property type="entry name" value="Ferrdict_sens_TM"/>
</dbReference>
<dbReference type="Pfam" id="PF16220">
    <property type="entry name" value="DUF4880"/>
    <property type="match status" value="1"/>
</dbReference>
<evidence type="ECO:0000259" key="2">
    <source>
        <dbReference type="Pfam" id="PF04773"/>
    </source>
</evidence>
<keyword evidence="1" id="KW-0472">Membrane</keyword>
<keyword evidence="1" id="KW-1133">Transmembrane helix</keyword>